<accession>A0A9Q4FLT2</accession>
<gene>
    <name evidence="1" type="ORF">L0P62_05465</name>
</gene>
<sequence length="117" mass="13419">MTNKYEENHECCNHSDEDCGCGCSCDYDHEEPGIIYLTLEDGSEMECSVLGIFEVEDKAYIALVPMGEEEVLLYEYIEVEDGIELGQIESDEDFELVSEAFYTLFVEEEDIEDLDEE</sequence>
<comment type="caution">
    <text evidence="1">The sequence shown here is derived from an EMBL/GenBank/DDBJ whole genome shotgun (WGS) entry which is preliminary data.</text>
</comment>
<dbReference type="AlphaFoldDB" id="A0A9Q4FLT2"/>
<dbReference type="Pfam" id="PF06949">
    <property type="entry name" value="DUF1292"/>
    <property type="match status" value="1"/>
</dbReference>
<evidence type="ECO:0000313" key="1">
    <source>
        <dbReference type="EMBL" id="MCG4564895.1"/>
    </source>
</evidence>
<reference evidence="1" key="1">
    <citation type="submission" date="2022-01" db="EMBL/GenBank/DDBJ databases">
        <title>Collection of gut derived symbiotic bacterial strains cultured from healthy donors.</title>
        <authorList>
            <person name="Lin H."/>
            <person name="Kohout C."/>
            <person name="Waligurski E."/>
            <person name="Pamer E.G."/>
        </authorList>
    </citation>
    <scope>NUCLEOTIDE SEQUENCE</scope>
    <source>
        <strain evidence="1">MSK.14.39</strain>
    </source>
</reference>
<evidence type="ECO:0000313" key="2">
    <source>
        <dbReference type="Proteomes" id="UP001108123"/>
    </source>
</evidence>
<dbReference type="Proteomes" id="UP001108123">
    <property type="component" value="Unassembled WGS sequence"/>
</dbReference>
<name>A0A9Q4FLT2_9FIRM</name>
<dbReference type="InterPro" id="IPR009711">
    <property type="entry name" value="UPF0473"/>
</dbReference>
<dbReference type="EMBL" id="JAKNID010000015">
    <property type="protein sequence ID" value="MCG4564895.1"/>
    <property type="molecule type" value="Genomic_DNA"/>
</dbReference>
<organism evidence="1 2">
    <name type="scientific">Anaerosalibacter bizertensis</name>
    <dbReference type="NCBI Taxonomy" id="932217"/>
    <lineage>
        <taxon>Bacteria</taxon>
        <taxon>Bacillati</taxon>
        <taxon>Bacillota</taxon>
        <taxon>Tissierellia</taxon>
        <taxon>Tissierellales</taxon>
        <taxon>Sporanaerobacteraceae</taxon>
        <taxon>Anaerosalibacter</taxon>
    </lineage>
</organism>
<protein>
    <submittedName>
        <fullName evidence="1">DUF1292 domain-containing protein</fullName>
    </submittedName>
</protein>
<keyword evidence="2" id="KW-1185">Reference proteome</keyword>
<dbReference type="RefSeq" id="WP_226808372.1">
    <property type="nucleotide sequence ID" value="NZ_JAJBNW010000051.1"/>
</dbReference>
<proteinExistence type="predicted"/>